<dbReference type="GO" id="GO:0005634">
    <property type="term" value="C:nucleus"/>
    <property type="evidence" value="ECO:0007669"/>
    <property type="project" value="UniProtKB-SubCell"/>
</dbReference>
<dbReference type="PANTHER" id="PTHR11079:SF190">
    <property type="entry name" value="CYTOSINE DEAMINASE"/>
    <property type="match status" value="1"/>
</dbReference>
<dbReference type="GO" id="GO:0008655">
    <property type="term" value="P:pyrimidine-containing compound salvage"/>
    <property type="evidence" value="ECO:0007669"/>
    <property type="project" value="TreeGrafter"/>
</dbReference>
<evidence type="ECO:0000256" key="2">
    <source>
        <dbReference type="ARBA" id="ARBA00004123"/>
    </source>
</evidence>
<dbReference type="FunFam" id="3.40.140.10:FF:000016">
    <property type="entry name" value="Cytosine deaminase"/>
    <property type="match status" value="1"/>
</dbReference>
<dbReference type="GO" id="GO:0046087">
    <property type="term" value="P:cytidine metabolic process"/>
    <property type="evidence" value="ECO:0007669"/>
    <property type="project" value="TreeGrafter"/>
</dbReference>
<accession>A0A9P6EEC2</accession>
<dbReference type="AlphaFoldDB" id="A0A9P6EEC2"/>
<keyword evidence="7" id="KW-0479">Metal-binding</keyword>
<dbReference type="OrthoDB" id="408702at2759"/>
<comment type="subcellular location">
    <subcellularLocation>
        <location evidence="3">Cytoplasm</location>
    </subcellularLocation>
    <subcellularLocation>
        <location evidence="2">Nucleus</location>
    </subcellularLocation>
</comment>
<dbReference type="Proteomes" id="UP000807306">
    <property type="component" value="Unassembled WGS sequence"/>
</dbReference>
<keyword evidence="19" id="KW-1185">Reference proteome</keyword>
<dbReference type="GO" id="GO:0008835">
    <property type="term" value="F:diaminohydroxyphosphoribosylaminopyrimidine deaminase activity"/>
    <property type="evidence" value="ECO:0007669"/>
    <property type="project" value="TreeGrafter"/>
</dbReference>
<comment type="caution">
    <text evidence="18">The sequence shown here is derived from an EMBL/GenBank/DDBJ whole genome shotgun (WGS) entry which is preliminary data.</text>
</comment>
<evidence type="ECO:0000256" key="12">
    <source>
        <dbReference type="ARBA" id="ARBA00056232"/>
    </source>
</evidence>
<dbReference type="SUPFAM" id="SSF53927">
    <property type="entry name" value="Cytidine deaminase-like"/>
    <property type="match status" value="1"/>
</dbReference>
<evidence type="ECO:0000256" key="9">
    <source>
        <dbReference type="ARBA" id="ARBA00022833"/>
    </source>
</evidence>
<name>A0A9P6EEC2_9AGAR</name>
<evidence type="ECO:0000256" key="8">
    <source>
        <dbReference type="ARBA" id="ARBA00022801"/>
    </source>
</evidence>
<dbReference type="EC" id="3.5.4.1" evidence="14"/>
<dbReference type="GO" id="GO:0004131">
    <property type="term" value="F:cytosine deaminase activity"/>
    <property type="evidence" value="ECO:0007669"/>
    <property type="project" value="UniProtKB-EC"/>
</dbReference>
<dbReference type="InterPro" id="IPR016193">
    <property type="entry name" value="Cytidine_deaminase-like"/>
</dbReference>
<keyword evidence="10" id="KW-0539">Nucleus</keyword>
<sequence>MATKPVKWLQIDEKGLQVALAQAKKGYDEGGIPIGSAILIPKDQAGPPEQDGSNAYHLLGQGHNQRIQKLSPILHGEMAALEDAGRLKPEIYRKATIYTTLSPCSMCTGAILLYKVPRVVIGENQTYLGSEDLLRSHGVEVIVVDSHDCKELMQQFIRERPKDWDEDIGGGGSTIVT</sequence>
<dbReference type="GO" id="GO:0019858">
    <property type="term" value="P:cytosine metabolic process"/>
    <property type="evidence" value="ECO:0007669"/>
    <property type="project" value="TreeGrafter"/>
</dbReference>
<reference evidence="18" key="1">
    <citation type="submission" date="2020-11" db="EMBL/GenBank/DDBJ databases">
        <authorList>
            <consortium name="DOE Joint Genome Institute"/>
            <person name="Ahrendt S."/>
            <person name="Riley R."/>
            <person name="Andreopoulos W."/>
            <person name="Labutti K."/>
            <person name="Pangilinan J."/>
            <person name="Ruiz-Duenas F.J."/>
            <person name="Barrasa J.M."/>
            <person name="Sanchez-Garcia M."/>
            <person name="Camarero S."/>
            <person name="Miyauchi S."/>
            <person name="Serrano A."/>
            <person name="Linde D."/>
            <person name="Babiker R."/>
            <person name="Drula E."/>
            <person name="Ayuso-Fernandez I."/>
            <person name="Pacheco R."/>
            <person name="Padilla G."/>
            <person name="Ferreira P."/>
            <person name="Barriuso J."/>
            <person name="Kellner H."/>
            <person name="Castanera R."/>
            <person name="Alfaro M."/>
            <person name="Ramirez L."/>
            <person name="Pisabarro A.G."/>
            <person name="Kuo A."/>
            <person name="Tritt A."/>
            <person name="Lipzen A."/>
            <person name="He G."/>
            <person name="Yan M."/>
            <person name="Ng V."/>
            <person name="Cullen D."/>
            <person name="Martin F."/>
            <person name="Rosso M.-N."/>
            <person name="Henrissat B."/>
            <person name="Hibbett D."/>
            <person name="Martinez A.T."/>
            <person name="Grigoriev I.V."/>
        </authorList>
    </citation>
    <scope>NUCLEOTIDE SEQUENCE</scope>
    <source>
        <strain evidence="18">CBS 506.95</strain>
    </source>
</reference>
<comment type="subunit">
    <text evidence="5">Homodimer.</text>
</comment>
<evidence type="ECO:0000256" key="14">
    <source>
        <dbReference type="ARBA" id="ARBA00066550"/>
    </source>
</evidence>
<comment type="similarity">
    <text evidence="4">Belongs to the cytidine and deoxycytidylate deaminase family.</text>
</comment>
<evidence type="ECO:0000256" key="7">
    <source>
        <dbReference type="ARBA" id="ARBA00022723"/>
    </source>
</evidence>
<feature type="domain" description="CMP/dCMP-type deaminase" evidence="17">
    <location>
        <begin position="10"/>
        <end position="141"/>
    </location>
</feature>
<comment type="pathway">
    <text evidence="13">Pyrimidine metabolism; UMP biosynthesis via salvage pathway; uracil from cytosine: step 1/1.</text>
</comment>
<dbReference type="CDD" id="cd01285">
    <property type="entry name" value="nucleoside_deaminase"/>
    <property type="match status" value="1"/>
</dbReference>
<dbReference type="PROSITE" id="PS51747">
    <property type="entry name" value="CYT_DCMP_DEAMINASES_2"/>
    <property type="match status" value="1"/>
</dbReference>
<comment type="catalytic activity">
    <reaction evidence="11">
        <text>cytosine + H2O + H(+) = uracil + NH4(+)</text>
        <dbReference type="Rhea" id="RHEA:20605"/>
        <dbReference type="ChEBI" id="CHEBI:15377"/>
        <dbReference type="ChEBI" id="CHEBI:15378"/>
        <dbReference type="ChEBI" id="CHEBI:16040"/>
        <dbReference type="ChEBI" id="CHEBI:17568"/>
        <dbReference type="ChEBI" id="CHEBI:28938"/>
        <dbReference type="EC" id="3.5.4.1"/>
    </reaction>
</comment>
<evidence type="ECO:0000256" key="1">
    <source>
        <dbReference type="ARBA" id="ARBA00001947"/>
    </source>
</evidence>
<evidence type="ECO:0000259" key="17">
    <source>
        <dbReference type="PROSITE" id="PS51747"/>
    </source>
</evidence>
<evidence type="ECO:0000256" key="13">
    <source>
        <dbReference type="ARBA" id="ARBA00060700"/>
    </source>
</evidence>
<evidence type="ECO:0000256" key="6">
    <source>
        <dbReference type="ARBA" id="ARBA00022490"/>
    </source>
</evidence>
<dbReference type="Gene3D" id="3.40.140.10">
    <property type="entry name" value="Cytidine Deaminase, domain 2"/>
    <property type="match status" value="1"/>
</dbReference>
<evidence type="ECO:0000256" key="5">
    <source>
        <dbReference type="ARBA" id="ARBA00011738"/>
    </source>
</evidence>
<dbReference type="Pfam" id="PF00383">
    <property type="entry name" value="dCMP_cyt_deam_1"/>
    <property type="match status" value="1"/>
</dbReference>
<evidence type="ECO:0000313" key="19">
    <source>
        <dbReference type="Proteomes" id="UP000807306"/>
    </source>
</evidence>
<organism evidence="18 19">
    <name type="scientific">Crepidotus variabilis</name>
    <dbReference type="NCBI Taxonomy" id="179855"/>
    <lineage>
        <taxon>Eukaryota</taxon>
        <taxon>Fungi</taxon>
        <taxon>Dikarya</taxon>
        <taxon>Basidiomycota</taxon>
        <taxon>Agaricomycotina</taxon>
        <taxon>Agaricomycetes</taxon>
        <taxon>Agaricomycetidae</taxon>
        <taxon>Agaricales</taxon>
        <taxon>Agaricineae</taxon>
        <taxon>Crepidotaceae</taxon>
        <taxon>Crepidotus</taxon>
    </lineage>
</organism>
<gene>
    <name evidence="18" type="ORF">CPB83DRAFT_876347</name>
</gene>
<evidence type="ECO:0000256" key="15">
    <source>
        <dbReference type="ARBA" id="ARBA00074321"/>
    </source>
</evidence>
<evidence type="ECO:0000256" key="11">
    <source>
        <dbReference type="ARBA" id="ARBA00050113"/>
    </source>
</evidence>
<protein>
    <recommendedName>
        <fullName evidence="15">Cytosine deaminase</fullName>
        <ecNumber evidence="14">3.5.4.1</ecNumber>
    </recommendedName>
    <alternativeName>
        <fullName evidence="16">Cytosine aminohydrolase</fullName>
    </alternativeName>
</protein>
<keyword evidence="6" id="KW-0963">Cytoplasm</keyword>
<evidence type="ECO:0000256" key="16">
    <source>
        <dbReference type="ARBA" id="ARBA00084039"/>
    </source>
</evidence>
<dbReference type="PROSITE" id="PS00903">
    <property type="entry name" value="CYT_DCMP_DEAMINASES_1"/>
    <property type="match status" value="1"/>
</dbReference>
<dbReference type="GO" id="GO:0008270">
    <property type="term" value="F:zinc ion binding"/>
    <property type="evidence" value="ECO:0007669"/>
    <property type="project" value="InterPro"/>
</dbReference>
<evidence type="ECO:0000256" key="4">
    <source>
        <dbReference type="ARBA" id="ARBA00006576"/>
    </source>
</evidence>
<keyword evidence="8" id="KW-0378">Hydrolase</keyword>
<evidence type="ECO:0000313" key="18">
    <source>
        <dbReference type="EMBL" id="KAF9527512.1"/>
    </source>
</evidence>
<evidence type="ECO:0000256" key="3">
    <source>
        <dbReference type="ARBA" id="ARBA00004496"/>
    </source>
</evidence>
<dbReference type="PANTHER" id="PTHR11079">
    <property type="entry name" value="CYTOSINE DEAMINASE FAMILY MEMBER"/>
    <property type="match status" value="1"/>
</dbReference>
<keyword evidence="9" id="KW-0862">Zinc</keyword>
<evidence type="ECO:0000256" key="10">
    <source>
        <dbReference type="ARBA" id="ARBA00023242"/>
    </source>
</evidence>
<dbReference type="InterPro" id="IPR002125">
    <property type="entry name" value="CMP_dCMP_dom"/>
</dbReference>
<comment type="function">
    <text evidence="12">Catalyzes the hydrolytic deamination of cytosine to uracil or 5-methylcytosine to thymine. Is involved in the pyrimidine salvage pathway, which allows the cell to utilize cytosine for pyrimidine nucleotide synthesis.</text>
</comment>
<dbReference type="GO" id="GO:0005737">
    <property type="term" value="C:cytoplasm"/>
    <property type="evidence" value="ECO:0007669"/>
    <property type="project" value="UniProtKB-SubCell"/>
</dbReference>
<dbReference type="InterPro" id="IPR016192">
    <property type="entry name" value="APOBEC/CMP_deaminase_Zn-bd"/>
</dbReference>
<comment type="cofactor">
    <cofactor evidence="1">
        <name>Zn(2+)</name>
        <dbReference type="ChEBI" id="CHEBI:29105"/>
    </cofactor>
</comment>
<dbReference type="EMBL" id="MU157860">
    <property type="protein sequence ID" value="KAF9527512.1"/>
    <property type="molecule type" value="Genomic_DNA"/>
</dbReference>
<proteinExistence type="inferred from homology"/>